<feature type="transmembrane region" description="Helical" evidence="9">
    <location>
        <begin position="210"/>
        <end position="233"/>
    </location>
</feature>
<gene>
    <name evidence="11" type="ORF">CAPTEDRAFT_204378</name>
</gene>
<evidence type="ECO:0000259" key="10">
    <source>
        <dbReference type="PROSITE" id="PS50262"/>
    </source>
</evidence>
<comment type="subcellular location">
    <subcellularLocation>
        <location evidence="1">Membrane</location>
        <topology evidence="1">Multi-pass membrane protein</topology>
    </subcellularLocation>
</comment>
<proteinExistence type="predicted"/>
<feature type="transmembrane region" description="Helical" evidence="9">
    <location>
        <begin position="124"/>
        <end position="144"/>
    </location>
</feature>
<keyword evidence="4" id="KW-0297">G-protein coupled receptor</keyword>
<keyword evidence="2 9" id="KW-0812">Transmembrane</keyword>
<feature type="transmembrane region" description="Helical" evidence="9">
    <location>
        <begin position="310"/>
        <end position="331"/>
    </location>
</feature>
<dbReference type="EMBL" id="KB308450">
    <property type="protein sequence ID" value="ELT97856.1"/>
    <property type="molecule type" value="Genomic_DNA"/>
</dbReference>
<dbReference type="Gene3D" id="1.20.1070.10">
    <property type="entry name" value="Rhodopsin 7-helix transmembrane proteins"/>
    <property type="match status" value="1"/>
</dbReference>
<dbReference type="CDD" id="cd00637">
    <property type="entry name" value="7tm_classA_rhodopsin-like"/>
    <property type="match status" value="1"/>
</dbReference>
<feature type="transmembrane region" description="Helical" evidence="9">
    <location>
        <begin position="87"/>
        <end position="112"/>
    </location>
</feature>
<dbReference type="GO" id="GO:0004930">
    <property type="term" value="F:G protein-coupled receptor activity"/>
    <property type="evidence" value="ECO:0007669"/>
    <property type="project" value="UniProtKB-KW"/>
</dbReference>
<reference evidence="11 13" key="2">
    <citation type="journal article" date="2013" name="Nature">
        <title>Insights into bilaterian evolution from three spiralian genomes.</title>
        <authorList>
            <person name="Simakov O."/>
            <person name="Marletaz F."/>
            <person name="Cho S.J."/>
            <person name="Edsinger-Gonzales E."/>
            <person name="Havlak P."/>
            <person name="Hellsten U."/>
            <person name="Kuo D.H."/>
            <person name="Larsson T."/>
            <person name="Lv J."/>
            <person name="Arendt D."/>
            <person name="Savage R."/>
            <person name="Osoegawa K."/>
            <person name="de Jong P."/>
            <person name="Grimwood J."/>
            <person name="Chapman J.A."/>
            <person name="Shapiro H."/>
            <person name="Aerts A."/>
            <person name="Otillar R.P."/>
            <person name="Terry A.Y."/>
            <person name="Boore J.L."/>
            <person name="Grigoriev I.V."/>
            <person name="Lindberg D.R."/>
            <person name="Seaver E.C."/>
            <person name="Weisblat D.A."/>
            <person name="Putnam N.H."/>
            <person name="Rokhsar D.S."/>
        </authorList>
    </citation>
    <scope>NUCLEOTIDE SEQUENCE</scope>
    <source>
        <strain evidence="11 13">I ESC-2004</strain>
    </source>
</reference>
<evidence type="ECO:0000256" key="1">
    <source>
        <dbReference type="ARBA" id="ARBA00004141"/>
    </source>
</evidence>
<dbReference type="GO" id="GO:0016020">
    <property type="term" value="C:membrane"/>
    <property type="evidence" value="ECO:0007669"/>
    <property type="project" value="UniProtKB-SubCell"/>
</dbReference>
<dbReference type="Pfam" id="PF00001">
    <property type="entry name" value="7tm_1"/>
    <property type="match status" value="1"/>
</dbReference>
<dbReference type="Proteomes" id="UP000014760">
    <property type="component" value="Unassembled WGS sequence"/>
</dbReference>
<dbReference type="EnsemblMetazoa" id="CapteT204378">
    <property type="protein sequence ID" value="CapteP204378"/>
    <property type="gene ID" value="CapteG204378"/>
</dbReference>
<evidence type="ECO:0000313" key="11">
    <source>
        <dbReference type="EMBL" id="ELT97856.1"/>
    </source>
</evidence>
<keyword evidence="13" id="KW-1185">Reference proteome</keyword>
<reference evidence="12" key="3">
    <citation type="submission" date="2015-06" db="UniProtKB">
        <authorList>
            <consortium name="EnsemblMetazoa"/>
        </authorList>
    </citation>
    <scope>IDENTIFICATION</scope>
</reference>
<feature type="compositionally biased region" description="Basic and acidic residues" evidence="8">
    <location>
        <begin position="13"/>
        <end position="23"/>
    </location>
</feature>
<evidence type="ECO:0000256" key="7">
    <source>
        <dbReference type="ARBA" id="ARBA00023224"/>
    </source>
</evidence>
<protein>
    <recommendedName>
        <fullName evidence="10">G-protein coupled receptors family 1 profile domain-containing protein</fullName>
    </recommendedName>
</protein>
<evidence type="ECO:0000256" key="9">
    <source>
        <dbReference type="SAM" id="Phobius"/>
    </source>
</evidence>
<sequence length="389" mass="43583">MFAEDFTLGVTVPDDHHDDHEESHEDDDHEDDHGHHHGHQEVLSDFSQWNTALCASLLILILTICLIFNTLNAVTLIRKKSSSSNSAIMLLSSCMSLISYAILLPLTLAGVAAPKTIITENYCYVQESLTLCVVLLGFFLPSLNSLNRMIVVNTGLRNWCKPRHLIGFILGFVTVVALSLLIPLFLVKEEGATIHEHGCHLWSARVDPSMWYRVYTILIGLAVCITTMILSYAQIYRKVVASTNSISNHTDQMVPTAYSVTVNPNSSERAAISSVSNRQMSAQKSPNTATKTHLPRVQARFHRHRQVAKIASIMIGIYVVIWIPWVVVSWLSVGSSDASVNHELRVTTMMIGYIPAAVDPVLNIFMSPILKTEMTKRLERWTKLLFDYR</sequence>
<keyword evidence="5 9" id="KW-0472">Membrane</keyword>
<keyword evidence="6" id="KW-0675">Receptor</keyword>
<name>R7U2I8_CAPTE</name>
<reference evidence="13" key="1">
    <citation type="submission" date="2012-12" db="EMBL/GenBank/DDBJ databases">
        <authorList>
            <person name="Hellsten U."/>
            <person name="Grimwood J."/>
            <person name="Chapman J.A."/>
            <person name="Shapiro H."/>
            <person name="Aerts A."/>
            <person name="Otillar R.P."/>
            <person name="Terry A.Y."/>
            <person name="Boore J.L."/>
            <person name="Simakov O."/>
            <person name="Marletaz F."/>
            <person name="Cho S.-J."/>
            <person name="Edsinger-Gonzales E."/>
            <person name="Havlak P."/>
            <person name="Kuo D.-H."/>
            <person name="Larsson T."/>
            <person name="Lv J."/>
            <person name="Arendt D."/>
            <person name="Savage R."/>
            <person name="Osoegawa K."/>
            <person name="de Jong P."/>
            <person name="Lindberg D.R."/>
            <person name="Seaver E.C."/>
            <person name="Weisblat D.A."/>
            <person name="Putnam N.H."/>
            <person name="Grigoriev I.V."/>
            <person name="Rokhsar D.S."/>
        </authorList>
    </citation>
    <scope>NUCLEOTIDE SEQUENCE</scope>
    <source>
        <strain evidence="13">I ESC-2004</strain>
    </source>
</reference>
<feature type="transmembrane region" description="Helical" evidence="9">
    <location>
        <begin position="351"/>
        <end position="370"/>
    </location>
</feature>
<dbReference type="PANTHER" id="PTHR24238:SF47">
    <property type="entry name" value="ECDYSTEROIDS_DOPAMINE RECEPTOR-RELATED"/>
    <property type="match status" value="1"/>
</dbReference>
<feature type="domain" description="G-protein coupled receptors family 1 profile" evidence="10">
    <location>
        <begin position="68"/>
        <end position="363"/>
    </location>
</feature>
<evidence type="ECO:0000256" key="2">
    <source>
        <dbReference type="ARBA" id="ARBA00022692"/>
    </source>
</evidence>
<evidence type="ECO:0000256" key="8">
    <source>
        <dbReference type="SAM" id="MobiDB-lite"/>
    </source>
</evidence>
<dbReference type="PANTHER" id="PTHR24238">
    <property type="entry name" value="G-PROTEIN COUPLED RECEPTOR"/>
    <property type="match status" value="1"/>
</dbReference>
<feature type="transmembrane region" description="Helical" evidence="9">
    <location>
        <begin position="165"/>
        <end position="186"/>
    </location>
</feature>
<keyword evidence="7" id="KW-0807">Transducer</keyword>
<evidence type="ECO:0000256" key="5">
    <source>
        <dbReference type="ARBA" id="ARBA00023136"/>
    </source>
</evidence>
<dbReference type="EMBL" id="AMQN01010710">
    <property type="status" value="NOT_ANNOTATED_CDS"/>
    <property type="molecule type" value="Genomic_DNA"/>
</dbReference>
<feature type="region of interest" description="Disordered" evidence="8">
    <location>
        <begin position="1"/>
        <end position="38"/>
    </location>
</feature>
<evidence type="ECO:0000256" key="6">
    <source>
        <dbReference type="ARBA" id="ARBA00023170"/>
    </source>
</evidence>
<dbReference type="PRINTS" id="PR00237">
    <property type="entry name" value="GPCRRHODOPSN"/>
</dbReference>
<dbReference type="AlphaFoldDB" id="R7U2I8"/>
<dbReference type="InterPro" id="IPR000276">
    <property type="entry name" value="GPCR_Rhodpsn"/>
</dbReference>
<keyword evidence="3 9" id="KW-1133">Transmembrane helix</keyword>
<evidence type="ECO:0000256" key="3">
    <source>
        <dbReference type="ARBA" id="ARBA00022989"/>
    </source>
</evidence>
<dbReference type="HOGENOM" id="CLU_742366_0_0_1"/>
<feature type="transmembrane region" description="Helical" evidence="9">
    <location>
        <begin position="49"/>
        <end position="75"/>
    </location>
</feature>
<accession>R7U2I8</accession>
<evidence type="ECO:0000256" key="4">
    <source>
        <dbReference type="ARBA" id="ARBA00023040"/>
    </source>
</evidence>
<organism evidence="11">
    <name type="scientific">Capitella teleta</name>
    <name type="common">Polychaete worm</name>
    <dbReference type="NCBI Taxonomy" id="283909"/>
    <lineage>
        <taxon>Eukaryota</taxon>
        <taxon>Metazoa</taxon>
        <taxon>Spiralia</taxon>
        <taxon>Lophotrochozoa</taxon>
        <taxon>Annelida</taxon>
        <taxon>Polychaeta</taxon>
        <taxon>Sedentaria</taxon>
        <taxon>Scolecida</taxon>
        <taxon>Capitellidae</taxon>
        <taxon>Capitella</taxon>
    </lineage>
</organism>
<dbReference type="SUPFAM" id="SSF81321">
    <property type="entry name" value="Family A G protein-coupled receptor-like"/>
    <property type="match status" value="1"/>
</dbReference>
<dbReference type="InterPro" id="IPR017452">
    <property type="entry name" value="GPCR_Rhodpsn_7TM"/>
</dbReference>
<evidence type="ECO:0000313" key="13">
    <source>
        <dbReference type="Proteomes" id="UP000014760"/>
    </source>
</evidence>
<dbReference type="PROSITE" id="PS50262">
    <property type="entry name" value="G_PROTEIN_RECEP_F1_2"/>
    <property type="match status" value="1"/>
</dbReference>
<evidence type="ECO:0000313" key="12">
    <source>
        <dbReference type="EnsemblMetazoa" id="CapteP204378"/>
    </source>
</evidence>